<keyword evidence="2" id="KW-1185">Reference proteome</keyword>
<gene>
    <name evidence="1" type="ORF">V1517DRAFT_121600</name>
</gene>
<reference evidence="2" key="1">
    <citation type="journal article" date="2024" name="Front. Bioeng. Biotechnol.">
        <title>Genome-scale model development and genomic sequencing of the oleaginous clade Lipomyces.</title>
        <authorList>
            <person name="Czajka J.J."/>
            <person name="Han Y."/>
            <person name="Kim J."/>
            <person name="Mondo S.J."/>
            <person name="Hofstad B.A."/>
            <person name="Robles A."/>
            <person name="Haridas S."/>
            <person name="Riley R."/>
            <person name="LaButti K."/>
            <person name="Pangilinan J."/>
            <person name="Andreopoulos W."/>
            <person name="Lipzen A."/>
            <person name="Yan J."/>
            <person name="Wang M."/>
            <person name="Ng V."/>
            <person name="Grigoriev I.V."/>
            <person name="Spatafora J.W."/>
            <person name="Magnuson J.K."/>
            <person name="Baker S.E."/>
            <person name="Pomraning K.R."/>
        </authorList>
    </citation>
    <scope>NUCLEOTIDE SEQUENCE [LARGE SCALE GENOMIC DNA]</scope>
    <source>
        <strain evidence="2">CBS 10300</strain>
    </source>
</reference>
<dbReference type="Proteomes" id="UP001489719">
    <property type="component" value="Unassembled WGS sequence"/>
</dbReference>
<evidence type="ECO:0000313" key="2">
    <source>
        <dbReference type="Proteomes" id="UP001489719"/>
    </source>
</evidence>
<organism evidence="1 2">
    <name type="scientific">Lipomyces orientalis</name>
    <dbReference type="NCBI Taxonomy" id="1233043"/>
    <lineage>
        <taxon>Eukaryota</taxon>
        <taxon>Fungi</taxon>
        <taxon>Dikarya</taxon>
        <taxon>Ascomycota</taxon>
        <taxon>Saccharomycotina</taxon>
        <taxon>Lipomycetes</taxon>
        <taxon>Lipomycetales</taxon>
        <taxon>Lipomycetaceae</taxon>
        <taxon>Lipomyces</taxon>
    </lineage>
</organism>
<protein>
    <submittedName>
        <fullName evidence="1">Uncharacterized protein</fullName>
    </submittedName>
</protein>
<comment type="caution">
    <text evidence="1">The sequence shown here is derived from an EMBL/GenBank/DDBJ whole genome shotgun (WGS) entry which is preliminary data.</text>
</comment>
<sequence>MPSFRFTGWHAARIVGACVVLLILFAAPTPKSTRSALDQANYTPSGFKYVPPWQKDAESVTDNSKFVVSESSASNPAPPPAPLSSPPPPPSPPSFASDAPPAPPPPPPPPLPASDEQTPEAEPVLDSASTVEEPPAEQEATDAAIEEPPVEEDAVLPTTDKRSSINIFLMNIPRYHFEVVLPLLHAFSSLPSVNVTLIASPSGYNRFGVGPLLEREAKPYGLQLVDQKYISADLGTPDLLFLTSCPEDIVKANKTITKWLKAGTRVQCIAHEPSKWDARPSGNSQYAEQIKYMVPWIEKGQWEIVVLAPHVQKFVRENFPSYFGTSENVVYRAPIIHPVFKANKEDIEVDFVEPFAAIPGKYEPWRRNYDRIFKQYEQARPQAKLHLVGSGDDLSVPESIKSRIVYVRDLTFPEYFEHLGKSVALIPAFGSEAYILHQASSTVATALIVGTPLLANSTIAQAYSQIPEEAMWLQNPGESEMDAFGRISFVPVHMWAEKKAKVAEVRDKMIVENVEFYESVAQEISDSKSKKSNKMDDGNGF</sequence>
<evidence type="ECO:0000313" key="1">
    <source>
        <dbReference type="EMBL" id="KAK9322765.1"/>
    </source>
</evidence>
<accession>A0ACC3TP40</accession>
<name>A0ACC3TP40_9ASCO</name>
<proteinExistence type="predicted"/>
<dbReference type="EMBL" id="MU970071">
    <property type="protein sequence ID" value="KAK9322765.1"/>
    <property type="molecule type" value="Genomic_DNA"/>
</dbReference>